<dbReference type="Pfam" id="PF07209">
    <property type="entry name" value="DUF1415"/>
    <property type="match status" value="1"/>
</dbReference>
<dbReference type="EMBL" id="BAABWN010000003">
    <property type="protein sequence ID" value="GAA6167254.1"/>
    <property type="molecule type" value="Genomic_DNA"/>
</dbReference>
<sequence>MNQTTNTVHQDVEYWLKNIVVGLGLCPFASLPLKENTIRITAFLGTDTEELLGFLEQELTTIEKSDTSQIETTLVAVPNCLHDFYEYNLYFDSIDRLIKINQWEGVFQVASFHPDYQFSGTEPSDRENLTNRSPYPMFHLLREDSLEAALKHFPNPEDIPERNIQCMEKLPEKQVNELFYYLFNKR</sequence>
<comment type="caution">
    <text evidence="1">The sequence shown here is derived from an EMBL/GenBank/DDBJ whole genome shotgun (WGS) entry which is preliminary data.</text>
</comment>
<organism evidence="1 2">
    <name type="scientific">Sessilibacter corallicola</name>
    <dbReference type="NCBI Taxonomy" id="2904075"/>
    <lineage>
        <taxon>Bacteria</taxon>
        <taxon>Pseudomonadati</taxon>
        <taxon>Pseudomonadota</taxon>
        <taxon>Gammaproteobacteria</taxon>
        <taxon>Cellvibrionales</taxon>
        <taxon>Cellvibrionaceae</taxon>
        <taxon>Sessilibacter</taxon>
    </lineage>
</organism>
<keyword evidence="2" id="KW-1185">Reference proteome</keyword>
<dbReference type="Proteomes" id="UP001465153">
    <property type="component" value="Unassembled WGS sequence"/>
</dbReference>
<reference evidence="1 2" key="1">
    <citation type="submission" date="2024-04" db="EMBL/GenBank/DDBJ databases">
        <title>Draft genome sequence of Sessilibacter corallicola NBRC 116591.</title>
        <authorList>
            <person name="Miyakawa T."/>
            <person name="Kusuya Y."/>
            <person name="Miura T."/>
        </authorList>
    </citation>
    <scope>NUCLEOTIDE SEQUENCE [LARGE SCALE GENOMIC DNA]</scope>
    <source>
        <strain evidence="1 2">KU-00831-HH</strain>
    </source>
</reference>
<gene>
    <name evidence="1" type="ORF">NBRC116591_10640</name>
</gene>
<dbReference type="InterPro" id="IPR009858">
    <property type="entry name" value="DUF1415"/>
</dbReference>
<protein>
    <submittedName>
        <fullName evidence="1">DUF1415 domain-containing protein</fullName>
    </submittedName>
</protein>
<dbReference type="RefSeq" id="WP_353301951.1">
    <property type="nucleotide sequence ID" value="NZ_BAABWN010000003.1"/>
</dbReference>
<evidence type="ECO:0000313" key="1">
    <source>
        <dbReference type="EMBL" id="GAA6167254.1"/>
    </source>
</evidence>
<accession>A0ABQ0A6H9</accession>
<proteinExistence type="predicted"/>
<evidence type="ECO:0000313" key="2">
    <source>
        <dbReference type="Proteomes" id="UP001465153"/>
    </source>
</evidence>
<name>A0ABQ0A6H9_9GAMM</name>